<name>A0A1J4S8U4_9BACT</name>
<evidence type="ECO:0000313" key="4">
    <source>
        <dbReference type="Proteomes" id="UP000182278"/>
    </source>
</evidence>
<dbReference type="CDD" id="cd00060">
    <property type="entry name" value="FHA"/>
    <property type="match status" value="1"/>
</dbReference>
<dbReference type="InterPro" id="IPR008984">
    <property type="entry name" value="SMAD_FHA_dom_sf"/>
</dbReference>
<keyword evidence="1" id="KW-1133">Transmembrane helix</keyword>
<dbReference type="AlphaFoldDB" id="A0A1J4S8U4"/>
<feature type="transmembrane region" description="Helical" evidence="1">
    <location>
        <begin position="106"/>
        <end position="127"/>
    </location>
</feature>
<reference evidence="3 4" key="1">
    <citation type="journal article" date="2016" name="Environ. Microbiol.">
        <title>Genomic resolution of a cold subsurface aquifer community provides metabolic insights for novel microbes adapted to high CO concentrations.</title>
        <authorList>
            <person name="Probst A.J."/>
            <person name="Castelle C.J."/>
            <person name="Singh A."/>
            <person name="Brown C.T."/>
            <person name="Anantharaman K."/>
            <person name="Sharon I."/>
            <person name="Hug L.A."/>
            <person name="Burstein D."/>
            <person name="Emerson J.B."/>
            <person name="Thomas B.C."/>
            <person name="Banfield J.F."/>
        </authorList>
    </citation>
    <scope>NUCLEOTIDE SEQUENCE [LARGE SCALE GENOMIC DNA]</scope>
    <source>
        <strain evidence="3">CG1_02_38_46</strain>
    </source>
</reference>
<feature type="domain" description="FHA" evidence="2">
    <location>
        <begin position="23"/>
        <end position="71"/>
    </location>
</feature>
<organism evidence="3 4">
    <name type="scientific">Candidatus Desantisbacteria bacterium CG1_02_38_46</name>
    <dbReference type="NCBI Taxonomy" id="1817893"/>
    <lineage>
        <taxon>Bacteria</taxon>
        <taxon>Candidatus Desantisiibacteriota</taxon>
    </lineage>
</organism>
<dbReference type="EMBL" id="MNUO01000124">
    <property type="protein sequence ID" value="OIN95851.1"/>
    <property type="molecule type" value="Genomic_DNA"/>
</dbReference>
<dbReference type="Proteomes" id="UP000182278">
    <property type="component" value="Unassembled WGS sequence"/>
</dbReference>
<dbReference type="STRING" id="1817893.AUJ66_08130"/>
<protein>
    <recommendedName>
        <fullName evidence="2">FHA domain-containing protein</fullName>
    </recommendedName>
</protein>
<evidence type="ECO:0000259" key="2">
    <source>
        <dbReference type="PROSITE" id="PS50006"/>
    </source>
</evidence>
<keyword evidence="1" id="KW-0812">Transmembrane</keyword>
<accession>A0A1J4S8U4</accession>
<gene>
    <name evidence="3" type="ORF">AUJ66_08130</name>
</gene>
<dbReference type="PROSITE" id="PS50006">
    <property type="entry name" value="FHA_DOMAIN"/>
    <property type="match status" value="1"/>
</dbReference>
<dbReference type="SMART" id="SM00240">
    <property type="entry name" value="FHA"/>
    <property type="match status" value="1"/>
</dbReference>
<keyword evidence="1" id="KW-0472">Membrane</keyword>
<evidence type="ECO:0000313" key="3">
    <source>
        <dbReference type="EMBL" id="OIN95851.1"/>
    </source>
</evidence>
<dbReference type="Pfam" id="PF00498">
    <property type="entry name" value="FHA"/>
    <property type="match status" value="1"/>
</dbReference>
<comment type="caution">
    <text evidence="3">The sequence shown here is derived from an EMBL/GenBank/DDBJ whole genome shotgun (WGS) entry which is preliminary data.</text>
</comment>
<dbReference type="Gene3D" id="2.60.200.20">
    <property type="match status" value="1"/>
</dbReference>
<sequence length="261" mass="30147">MAKTVVTKGENTGKEWTLSKGKFKIGRGQDNDLLLVEPTVSRRHASIKYKNGKYLLINFSRNGTKINGELIKSRYLKDGDKIEIGSTTILYQEEPGGIQDGSRKKLIFTFLFLAVIISAIFLVSFRFDKRGVVSLVPPMRGTYWTEKTDNPQNYFNLARRLYREREIKDENLFLAIQSWHKGLSLLEKSSRTETITLQLKKAEEELDRKIKNEMFKAYQSYHLGNLSSCRLHLERVLKLIPSPADRRYQTALAKLKVLNQK</sequence>
<dbReference type="SUPFAM" id="SSF49879">
    <property type="entry name" value="SMAD/FHA domain"/>
    <property type="match status" value="1"/>
</dbReference>
<evidence type="ECO:0000256" key="1">
    <source>
        <dbReference type="SAM" id="Phobius"/>
    </source>
</evidence>
<proteinExistence type="predicted"/>
<dbReference type="InterPro" id="IPR000253">
    <property type="entry name" value="FHA_dom"/>
</dbReference>